<accession>A0A8T0HN49</accession>
<dbReference type="Pfam" id="PF25273">
    <property type="entry name" value="DUF7869"/>
    <property type="match status" value="1"/>
</dbReference>
<reference evidence="2" key="1">
    <citation type="submission" date="2020-06" db="EMBL/GenBank/DDBJ databases">
        <title>WGS assembly of Ceratodon purpureus strain R40.</title>
        <authorList>
            <person name="Carey S.B."/>
            <person name="Jenkins J."/>
            <person name="Shu S."/>
            <person name="Lovell J.T."/>
            <person name="Sreedasyam A."/>
            <person name="Maumus F."/>
            <person name="Tiley G.P."/>
            <person name="Fernandez-Pozo N."/>
            <person name="Barry K."/>
            <person name="Chen C."/>
            <person name="Wang M."/>
            <person name="Lipzen A."/>
            <person name="Daum C."/>
            <person name="Saski C.A."/>
            <person name="Payton A.C."/>
            <person name="Mcbreen J.C."/>
            <person name="Conrad R.E."/>
            <person name="Kollar L.M."/>
            <person name="Olsson S."/>
            <person name="Huttunen S."/>
            <person name="Landis J.B."/>
            <person name="Wickett N.J."/>
            <person name="Johnson M.G."/>
            <person name="Rensing S.A."/>
            <person name="Grimwood J."/>
            <person name="Schmutz J."/>
            <person name="Mcdaniel S.F."/>
        </authorList>
    </citation>
    <scope>NUCLEOTIDE SEQUENCE</scope>
    <source>
        <strain evidence="2">R40</strain>
    </source>
</reference>
<gene>
    <name evidence="2" type="ORF">KC19_VG078600</name>
</gene>
<comment type="caution">
    <text evidence="2">The sequence shown here is derived from an EMBL/GenBank/DDBJ whole genome shotgun (WGS) entry which is preliminary data.</text>
</comment>
<evidence type="ECO:0000313" key="3">
    <source>
        <dbReference type="Proteomes" id="UP000822688"/>
    </source>
</evidence>
<dbReference type="EMBL" id="CM026426">
    <property type="protein sequence ID" value="KAG0572237.1"/>
    <property type="molecule type" value="Genomic_DNA"/>
</dbReference>
<name>A0A8T0HN49_CERPU</name>
<organism evidence="2 3">
    <name type="scientific">Ceratodon purpureus</name>
    <name type="common">Fire moss</name>
    <name type="synonym">Dicranum purpureum</name>
    <dbReference type="NCBI Taxonomy" id="3225"/>
    <lineage>
        <taxon>Eukaryota</taxon>
        <taxon>Viridiplantae</taxon>
        <taxon>Streptophyta</taxon>
        <taxon>Embryophyta</taxon>
        <taxon>Bryophyta</taxon>
        <taxon>Bryophytina</taxon>
        <taxon>Bryopsida</taxon>
        <taxon>Dicranidae</taxon>
        <taxon>Pseudoditrichales</taxon>
        <taxon>Ditrichaceae</taxon>
        <taxon>Ceratodon</taxon>
    </lineage>
</organism>
<keyword evidence="3" id="KW-1185">Reference proteome</keyword>
<dbReference type="AlphaFoldDB" id="A0A8T0HN49"/>
<dbReference type="PANTHER" id="PTHR33153">
    <property type="entry name" value="MYND-TYPE DOMAIN-CONTAINING PROTEIN"/>
    <property type="match status" value="1"/>
</dbReference>
<sequence length="827" mass="93041">MEAFSVADEFLAPQLPTLPDNVVTCEGLPRSSWITKSVTLVNVYGSIVAKGICHSIDSDLVIGSDGAQLGDDQVAVQIAESLCEDDVPSEWMFSLRAWHIRNVFVNGASLYDHDQVAIYNAAILGLSRTSFFRHQSLADEGVRADHHGNLGTKKPRTYTVQAKATLGCLLESVADQMPHRSRTLENGEKVVSMALPPSWKWKDSLPQVNIVNGQLGLRKVSLSGISNIRRRSFPEFSVKRPGDNFARCGTCDKLKSLKLASTKGTRAADLWGMKLQEHLAAQRAHRELYYANRYNSITESDNVVTVIHDKMDHSKTASPAYSHKNKATDLYFKLPLQVTGMIAHRHGDIRYAHYGLDIYPSDSNHTVGSLAKLLRDLESTPMACSGELFSGDRIAPLFQAVLNGANICRSSLPPIPRTPVPAKPLPPILNVQLDNACSDNKNRYMLCFFSLLVARGIFREVYVNFMLVGHTHDDIDALFGRWSMKLRKNDYPTIPLLMKSFMDAETEPVIPHFIEEVPDFKGFIDGHIASGDEALEGHTNAQHFKFYKHANGWPMMQYKIVCTDSDWLPKENGGIKLWSELGDGRPSLPLGSPNALPAQCMKNKDEIIRGIGGFINHWDTMANEDLSGEFRRRNEGISQYWKGVHQALEEDIISPSTLRDGFWPLSRFAPSAEDEYLDDGTVREAFAVDEPFIGQHRDRPNASFRVARDVFEGYFLIVRPADDDSRPFWVARAMSNPFEDSINHPNGIKVQYWKAVSTREDVLECYVGWNSGRSFQWEADEYHTPEWIDTDSLMTSWKSKIKPETQNPKVRIPVLQRNVISNSLVRF</sequence>
<dbReference type="InterPro" id="IPR057191">
    <property type="entry name" value="DUF7869"/>
</dbReference>
<feature type="domain" description="DUF7869" evidence="1">
    <location>
        <begin position="422"/>
        <end position="564"/>
    </location>
</feature>
<evidence type="ECO:0000313" key="2">
    <source>
        <dbReference type="EMBL" id="KAG0572237.1"/>
    </source>
</evidence>
<protein>
    <recommendedName>
        <fullName evidence="1">DUF7869 domain-containing protein</fullName>
    </recommendedName>
</protein>
<dbReference type="Proteomes" id="UP000822688">
    <property type="component" value="Chromosome V"/>
</dbReference>
<dbReference type="PANTHER" id="PTHR33153:SF3">
    <property type="entry name" value="TRAFFICKING PROTEIN PARTICLE COMPLEX SUBUNIT 11 DOMAIN-CONTAINING PROTEIN"/>
    <property type="match status" value="1"/>
</dbReference>
<evidence type="ECO:0000259" key="1">
    <source>
        <dbReference type="Pfam" id="PF25273"/>
    </source>
</evidence>
<proteinExistence type="predicted"/>